<dbReference type="GeneID" id="108679542"/>
<dbReference type="Gene3D" id="1.10.750.20">
    <property type="entry name" value="SOCS box"/>
    <property type="match status" value="1"/>
</dbReference>
<sequence length="618" mass="71503">MSMNFENFDGRDCLIKAVKSKNAENVERVIASLLSHGRDITRNLCTPDQEGYSALHHAVLQKDPAMVKKLLMHDADRRCINMESHDRDRSTALLLLCKNCTASHLEVQEEILASLLHAGANPNLPERDPFSLPLLCVLEKRWWRGAELMLDAGADATATDSAHYRFPATRYARDNVEILRNLLSKGCLCPSLNNWIVERKLTDAQLATILPPYILFHPESNVLNVLLAAASALYHESALYILEHYMFDRMDTFEQIICDIFKLNNGINWADKKKYITALTKNSFSSELNKNDLLIMLFLTCARSCPKYEDKEECCGLCDINVEQIWINLEHILRLAEHNGLPIEKWKLSKELIENPFFETVRAEWTYDDKGTEKDVNVLNLVLLQTTLCSVRLVLKLLLLMKQKGFRLTVSSAAAFLSSPCTCRPIHQNTDINFQAIVHPESPYRILLSELIRNCCEEGQCWFRSPRMMDLCRSGIRARHHFRVLMLLHLGVHELFLSKHELYHETQIAWPHTESERLMSSIVHRYAPRWKLRTPPPGSLGHDEMRWLRYHYRPEEEVAFLNQMLSLLNQMAPLRSLKELCRLSIRASLGHCRIEEKTEGLRNELPASLREYLYFRDR</sequence>
<dbReference type="InterPro" id="IPR036770">
    <property type="entry name" value="Ankyrin_rpt-contain_sf"/>
</dbReference>
<dbReference type="RefSeq" id="XP_047741543.1">
    <property type="nucleotide sequence ID" value="XM_047885587.1"/>
</dbReference>
<evidence type="ECO:0000313" key="4">
    <source>
        <dbReference type="RefSeq" id="XP_047741543.1"/>
    </source>
</evidence>
<evidence type="ECO:0000256" key="1">
    <source>
        <dbReference type="PROSITE-ProRule" id="PRU00023"/>
    </source>
</evidence>
<dbReference type="SMART" id="SM00969">
    <property type="entry name" value="SOCS_box"/>
    <property type="match status" value="1"/>
</dbReference>
<dbReference type="InterPro" id="IPR001496">
    <property type="entry name" value="SOCS_box"/>
</dbReference>
<protein>
    <submittedName>
        <fullName evidence="4">Uncharacterized protein LOC108679542 isoform X1</fullName>
    </submittedName>
</protein>
<dbReference type="SUPFAM" id="SSF48403">
    <property type="entry name" value="Ankyrin repeat"/>
    <property type="match status" value="1"/>
</dbReference>
<evidence type="ECO:0000259" key="2">
    <source>
        <dbReference type="PROSITE" id="PS50225"/>
    </source>
</evidence>
<keyword evidence="1" id="KW-0040">ANK repeat</keyword>
<gene>
    <name evidence="4" type="primary">LOC108679542</name>
</gene>
<name>A0A979FWA7_HYAAZ</name>
<dbReference type="PROSITE" id="PS50297">
    <property type="entry name" value="ANK_REP_REGION"/>
    <property type="match status" value="1"/>
</dbReference>
<dbReference type="OrthoDB" id="6400391at2759"/>
<dbReference type="AlphaFoldDB" id="A0A979FWA7"/>
<feature type="domain" description="SOCS box" evidence="2">
    <location>
        <begin position="560"/>
        <end position="618"/>
    </location>
</feature>
<dbReference type="Proteomes" id="UP000694843">
    <property type="component" value="Unplaced"/>
</dbReference>
<feature type="repeat" description="ANK" evidence="1">
    <location>
        <begin position="50"/>
        <end position="82"/>
    </location>
</feature>
<dbReference type="PROSITE" id="PS50225">
    <property type="entry name" value="SOCS"/>
    <property type="match status" value="1"/>
</dbReference>
<dbReference type="PROSITE" id="PS50088">
    <property type="entry name" value="ANK_REPEAT"/>
    <property type="match status" value="1"/>
</dbReference>
<evidence type="ECO:0000313" key="3">
    <source>
        <dbReference type="Proteomes" id="UP000694843"/>
    </source>
</evidence>
<proteinExistence type="predicted"/>
<keyword evidence="3" id="KW-1185">Reference proteome</keyword>
<dbReference type="Gene3D" id="1.25.40.20">
    <property type="entry name" value="Ankyrin repeat-containing domain"/>
    <property type="match status" value="1"/>
</dbReference>
<dbReference type="SMART" id="SM00248">
    <property type="entry name" value="ANK"/>
    <property type="match status" value="3"/>
</dbReference>
<organism evidence="3 4">
    <name type="scientific">Hyalella azteca</name>
    <name type="common">Amphipod</name>
    <dbReference type="NCBI Taxonomy" id="294128"/>
    <lineage>
        <taxon>Eukaryota</taxon>
        <taxon>Metazoa</taxon>
        <taxon>Ecdysozoa</taxon>
        <taxon>Arthropoda</taxon>
        <taxon>Crustacea</taxon>
        <taxon>Multicrustacea</taxon>
        <taxon>Malacostraca</taxon>
        <taxon>Eumalacostraca</taxon>
        <taxon>Peracarida</taxon>
        <taxon>Amphipoda</taxon>
        <taxon>Senticaudata</taxon>
        <taxon>Talitrida</taxon>
        <taxon>Talitroidea</taxon>
        <taxon>Hyalellidae</taxon>
        <taxon>Hyalella</taxon>
    </lineage>
</organism>
<reference evidence="4" key="1">
    <citation type="submission" date="2025-08" db="UniProtKB">
        <authorList>
            <consortium name="RefSeq"/>
        </authorList>
    </citation>
    <scope>IDENTIFICATION</scope>
    <source>
        <tissue evidence="4">Whole organism</tissue>
    </source>
</reference>
<accession>A0A979FWA7</accession>
<dbReference type="Pfam" id="PF07525">
    <property type="entry name" value="SOCS_box"/>
    <property type="match status" value="1"/>
</dbReference>
<dbReference type="InterPro" id="IPR002110">
    <property type="entry name" value="Ankyrin_rpt"/>
</dbReference>
<dbReference type="Pfam" id="PF00023">
    <property type="entry name" value="Ank"/>
    <property type="match status" value="1"/>
</dbReference>